<sequence>MGSATDEQMNDQVKSTPQEEQNADVQHLEDKPPQSEEVEVKQETVKPSEETKLGIGAKVSSEEKTSSSGGKLFIGGLSRDTTTEKLSNHFNKYGDLTDSVIMKDRDTGHPRGFGFVTYADPSICDIVLKDSHIIDGRTVDVKRSVPRENMAAVKGPKTKKIFVGGIPPSVTEDEFKNHFAQYGKVVEHQIMQYHSTGRSRGFGFITFDTEQAVEDILSQGTMHEFAGKQVELKKAEPKKSTQESGGGVYSGSRDTYGGLGGAGAYSNGSYRSGGSYSGIRGGSYGVEYGGSFVGAGLGSGGGYGGESLGVGAYGRSALDGGYDSLLSYGGLSSSYGGYLDSEPYGGLSYGAFGSSYGSSYDSGNGYGLGAYGSSYGGSRYGSGAGSNSRYHPYRR</sequence>
<keyword evidence="2" id="KW-1185">Reference proteome</keyword>
<reference evidence="2" key="1">
    <citation type="journal article" date="2024" name="Proc. Natl. Acad. Sci. U.S.A.">
        <title>Extraordinary preservation of gene collinearity over three hundred million years revealed in homosporous lycophytes.</title>
        <authorList>
            <person name="Li C."/>
            <person name="Wickell D."/>
            <person name="Kuo L.Y."/>
            <person name="Chen X."/>
            <person name="Nie B."/>
            <person name="Liao X."/>
            <person name="Peng D."/>
            <person name="Ji J."/>
            <person name="Jenkins J."/>
            <person name="Williams M."/>
            <person name="Shu S."/>
            <person name="Plott C."/>
            <person name="Barry K."/>
            <person name="Rajasekar S."/>
            <person name="Grimwood J."/>
            <person name="Han X."/>
            <person name="Sun S."/>
            <person name="Hou Z."/>
            <person name="He W."/>
            <person name="Dai G."/>
            <person name="Sun C."/>
            <person name="Schmutz J."/>
            <person name="Leebens-Mack J.H."/>
            <person name="Li F.W."/>
            <person name="Wang L."/>
        </authorList>
    </citation>
    <scope>NUCLEOTIDE SEQUENCE [LARGE SCALE GENOMIC DNA]</scope>
    <source>
        <strain evidence="2">cv. PW_Plant_1</strain>
    </source>
</reference>
<name>A0ACC2CC26_DIPCM</name>
<dbReference type="Proteomes" id="UP001162992">
    <property type="component" value="Chromosome 11"/>
</dbReference>
<gene>
    <name evidence="1" type="ORF">O6H91_11G100500</name>
</gene>
<accession>A0ACC2CC26</accession>
<organism evidence="1 2">
    <name type="scientific">Diphasiastrum complanatum</name>
    <name type="common">Issler's clubmoss</name>
    <name type="synonym">Lycopodium complanatum</name>
    <dbReference type="NCBI Taxonomy" id="34168"/>
    <lineage>
        <taxon>Eukaryota</taxon>
        <taxon>Viridiplantae</taxon>
        <taxon>Streptophyta</taxon>
        <taxon>Embryophyta</taxon>
        <taxon>Tracheophyta</taxon>
        <taxon>Lycopodiopsida</taxon>
        <taxon>Lycopodiales</taxon>
        <taxon>Lycopodiaceae</taxon>
        <taxon>Lycopodioideae</taxon>
        <taxon>Diphasiastrum</taxon>
    </lineage>
</organism>
<proteinExistence type="predicted"/>
<evidence type="ECO:0000313" key="2">
    <source>
        <dbReference type="Proteomes" id="UP001162992"/>
    </source>
</evidence>
<protein>
    <submittedName>
        <fullName evidence="1">Uncharacterized protein</fullName>
    </submittedName>
</protein>
<dbReference type="EMBL" id="CM055102">
    <property type="protein sequence ID" value="KAJ7539568.1"/>
    <property type="molecule type" value="Genomic_DNA"/>
</dbReference>
<evidence type="ECO:0000313" key="1">
    <source>
        <dbReference type="EMBL" id="KAJ7539568.1"/>
    </source>
</evidence>
<comment type="caution">
    <text evidence="1">The sequence shown here is derived from an EMBL/GenBank/DDBJ whole genome shotgun (WGS) entry which is preliminary data.</text>
</comment>